<evidence type="ECO:0000313" key="2">
    <source>
        <dbReference type="RefSeq" id="XP_016989029.1"/>
    </source>
</evidence>
<dbReference type="AlphaFoldDB" id="A0A6P4FI90"/>
<sequence length="135" mass="14215">MGPVITSSIPITLIFLAYIGGVCSDCCTSVAILNFKIRGGVCGAVGAKSNGSGCRITICANGEALVGTYCGKAACDIFGCDCINGCLHGNWAQDFLRKNYLHGIEILGTEMANECGFCKFLIDNGITKFRFPKAL</sequence>
<dbReference type="RefSeq" id="XP_016989029.2">
    <property type="nucleotide sequence ID" value="XM_017133540.2"/>
</dbReference>
<feature type="signal peptide" evidence="1">
    <location>
        <begin position="1"/>
        <end position="24"/>
    </location>
</feature>
<keyword evidence="1" id="KW-0732">Signal</keyword>
<dbReference type="InterPro" id="IPR025061">
    <property type="entry name" value="Diedel"/>
</dbReference>
<organism evidence="2">
    <name type="scientific">Drosophila rhopaloa</name>
    <name type="common">Fruit fly</name>
    <dbReference type="NCBI Taxonomy" id="1041015"/>
    <lineage>
        <taxon>Eukaryota</taxon>
        <taxon>Metazoa</taxon>
        <taxon>Ecdysozoa</taxon>
        <taxon>Arthropoda</taxon>
        <taxon>Hexapoda</taxon>
        <taxon>Insecta</taxon>
        <taxon>Pterygota</taxon>
        <taxon>Neoptera</taxon>
        <taxon>Endopterygota</taxon>
        <taxon>Diptera</taxon>
        <taxon>Brachycera</taxon>
        <taxon>Muscomorpha</taxon>
        <taxon>Ephydroidea</taxon>
        <taxon>Drosophilidae</taxon>
        <taxon>Drosophila</taxon>
        <taxon>Sophophora</taxon>
    </lineage>
</organism>
<dbReference type="OrthoDB" id="3737830at2759"/>
<accession>A0A6P4FI90</accession>
<gene>
    <name evidence="2" type="primary">LOC108051428</name>
</gene>
<evidence type="ECO:0000256" key="1">
    <source>
        <dbReference type="SAM" id="SignalP"/>
    </source>
</evidence>
<dbReference type="Pfam" id="PF13164">
    <property type="entry name" value="Diedel"/>
    <property type="match status" value="1"/>
</dbReference>
<name>A0A6P4FI90_DRORH</name>
<dbReference type="RefSeq" id="XP_016989029.1">
    <property type="nucleotide sequence ID" value="XM_017133540.1"/>
</dbReference>
<feature type="chain" id="PRO_5027907359" evidence="1">
    <location>
        <begin position="25"/>
        <end position="135"/>
    </location>
</feature>
<reference evidence="2" key="1">
    <citation type="submission" date="2025-08" db="UniProtKB">
        <authorList>
            <consortium name="RefSeq"/>
        </authorList>
    </citation>
    <scope>IDENTIFICATION</scope>
</reference>
<protein>
    <submittedName>
        <fullName evidence="2">Protein Diedel</fullName>
    </submittedName>
</protein>
<dbReference type="GeneID" id="108051428"/>
<dbReference type="Gene3D" id="3.30.70.2800">
    <property type="match status" value="1"/>
</dbReference>
<proteinExistence type="predicted"/>